<accession>A0A0C3J5P0</accession>
<dbReference type="Proteomes" id="UP000054217">
    <property type="component" value="Unassembled WGS sequence"/>
</dbReference>
<dbReference type="EMBL" id="KN832247">
    <property type="protein sequence ID" value="KIN93031.1"/>
    <property type="molecule type" value="Genomic_DNA"/>
</dbReference>
<dbReference type="HOGENOM" id="CLU_2850651_0_0_1"/>
<protein>
    <submittedName>
        <fullName evidence="1">Uncharacterized protein</fullName>
    </submittedName>
</protein>
<reference evidence="2" key="2">
    <citation type="submission" date="2015-01" db="EMBL/GenBank/DDBJ databases">
        <title>Evolutionary Origins and Diversification of the Mycorrhizal Mutualists.</title>
        <authorList>
            <consortium name="DOE Joint Genome Institute"/>
            <consortium name="Mycorrhizal Genomics Consortium"/>
            <person name="Kohler A."/>
            <person name="Kuo A."/>
            <person name="Nagy L.G."/>
            <person name="Floudas D."/>
            <person name="Copeland A."/>
            <person name="Barry K.W."/>
            <person name="Cichocki N."/>
            <person name="Veneault-Fourrey C."/>
            <person name="LaButti K."/>
            <person name="Lindquist E.A."/>
            <person name="Lipzen A."/>
            <person name="Lundell T."/>
            <person name="Morin E."/>
            <person name="Murat C."/>
            <person name="Riley R."/>
            <person name="Ohm R."/>
            <person name="Sun H."/>
            <person name="Tunlid A."/>
            <person name="Henrissat B."/>
            <person name="Grigoriev I.V."/>
            <person name="Hibbett D.S."/>
            <person name="Martin F."/>
        </authorList>
    </citation>
    <scope>NUCLEOTIDE SEQUENCE [LARGE SCALE GENOMIC DNA]</scope>
    <source>
        <strain evidence="2">Marx 270</strain>
    </source>
</reference>
<dbReference type="AlphaFoldDB" id="A0A0C3J5P0"/>
<proteinExistence type="predicted"/>
<keyword evidence="2" id="KW-1185">Reference proteome</keyword>
<evidence type="ECO:0000313" key="2">
    <source>
        <dbReference type="Proteomes" id="UP000054217"/>
    </source>
</evidence>
<sequence length="65" mass="7365">MVPQLRSIAANSRNPLRMSLKVPDCWRGILNTEVVLWLDNEGLVTMRDSQLVVDVVLNPLIKQHA</sequence>
<gene>
    <name evidence="1" type="ORF">M404DRAFT_1009232</name>
</gene>
<organism evidence="1 2">
    <name type="scientific">Pisolithus tinctorius Marx 270</name>
    <dbReference type="NCBI Taxonomy" id="870435"/>
    <lineage>
        <taxon>Eukaryota</taxon>
        <taxon>Fungi</taxon>
        <taxon>Dikarya</taxon>
        <taxon>Basidiomycota</taxon>
        <taxon>Agaricomycotina</taxon>
        <taxon>Agaricomycetes</taxon>
        <taxon>Agaricomycetidae</taxon>
        <taxon>Boletales</taxon>
        <taxon>Sclerodermatineae</taxon>
        <taxon>Pisolithaceae</taxon>
        <taxon>Pisolithus</taxon>
    </lineage>
</organism>
<dbReference type="InParanoid" id="A0A0C3J5P0"/>
<evidence type="ECO:0000313" key="1">
    <source>
        <dbReference type="EMBL" id="KIN93031.1"/>
    </source>
</evidence>
<name>A0A0C3J5P0_PISTI</name>
<reference evidence="1 2" key="1">
    <citation type="submission" date="2014-04" db="EMBL/GenBank/DDBJ databases">
        <authorList>
            <consortium name="DOE Joint Genome Institute"/>
            <person name="Kuo A."/>
            <person name="Kohler A."/>
            <person name="Costa M.D."/>
            <person name="Nagy L.G."/>
            <person name="Floudas D."/>
            <person name="Copeland A."/>
            <person name="Barry K.W."/>
            <person name="Cichocki N."/>
            <person name="Veneault-Fourrey C."/>
            <person name="LaButti K."/>
            <person name="Lindquist E.A."/>
            <person name="Lipzen A."/>
            <person name="Lundell T."/>
            <person name="Morin E."/>
            <person name="Murat C."/>
            <person name="Sun H."/>
            <person name="Tunlid A."/>
            <person name="Henrissat B."/>
            <person name="Grigoriev I.V."/>
            <person name="Hibbett D.S."/>
            <person name="Martin F."/>
            <person name="Nordberg H.P."/>
            <person name="Cantor M.N."/>
            <person name="Hua S.X."/>
        </authorList>
    </citation>
    <scope>NUCLEOTIDE SEQUENCE [LARGE SCALE GENOMIC DNA]</scope>
    <source>
        <strain evidence="1 2">Marx 270</strain>
    </source>
</reference>